<protein>
    <submittedName>
        <fullName evidence="1">Uncharacterized protein</fullName>
    </submittedName>
</protein>
<evidence type="ECO:0000313" key="1">
    <source>
        <dbReference type="EMBL" id="RPD64599.1"/>
    </source>
</evidence>
<evidence type="ECO:0000313" key="2">
    <source>
        <dbReference type="Proteomes" id="UP000313359"/>
    </source>
</evidence>
<gene>
    <name evidence="1" type="ORF">L227DRAFT_262070</name>
</gene>
<name>A0A5C2SNB4_9APHY</name>
<proteinExistence type="predicted"/>
<sequence>MTGAGHFSSTLYVFTYGGWMVDVLATQTEWDVCELTVHQATGHRPQAAVASLGAPHFENAKPSPRCPRARRRARAAPVTVQIPLCNLCYHWLTLVGHLCEPAGGNRSFRTHPPTSFPRLRGRRKEEWSGSVEDVEDVAVMTQRESVLRAGLRFGRRKCALCSVIDDLMTYIRAWSPLVGWADRPARR</sequence>
<dbReference type="AlphaFoldDB" id="A0A5C2SNB4"/>
<reference evidence="1" key="1">
    <citation type="journal article" date="2018" name="Genome Biol. Evol.">
        <title>Genomics and development of Lentinus tigrinus, a white-rot wood-decaying mushroom with dimorphic fruiting bodies.</title>
        <authorList>
            <person name="Wu B."/>
            <person name="Xu Z."/>
            <person name="Knudson A."/>
            <person name="Carlson A."/>
            <person name="Chen N."/>
            <person name="Kovaka S."/>
            <person name="LaButti K."/>
            <person name="Lipzen A."/>
            <person name="Pennachio C."/>
            <person name="Riley R."/>
            <person name="Schakwitz W."/>
            <person name="Umezawa K."/>
            <person name="Ohm R.A."/>
            <person name="Grigoriev I.V."/>
            <person name="Nagy L.G."/>
            <person name="Gibbons J."/>
            <person name="Hibbett D."/>
        </authorList>
    </citation>
    <scope>NUCLEOTIDE SEQUENCE [LARGE SCALE GENOMIC DNA]</scope>
    <source>
        <strain evidence="1">ALCF2SS1-6</strain>
    </source>
</reference>
<accession>A0A5C2SNB4</accession>
<dbReference type="EMBL" id="ML122253">
    <property type="protein sequence ID" value="RPD64599.1"/>
    <property type="molecule type" value="Genomic_DNA"/>
</dbReference>
<organism evidence="1 2">
    <name type="scientific">Lentinus tigrinus ALCF2SS1-6</name>
    <dbReference type="NCBI Taxonomy" id="1328759"/>
    <lineage>
        <taxon>Eukaryota</taxon>
        <taxon>Fungi</taxon>
        <taxon>Dikarya</taxon>
        <taxon>Basidiomycota</taxon>
        <taxon>Agaricomycotina</taxon>
        <taxon>Agaricomycetes</taxon>
        <taxon>Polyporales</taxon>
        <taxon>Polyporaceae</taxon>
        <taxon>Lentinus</taxon>
    </lineage>
</organism>
<dbReference type="Proteomes" id="UP000313359">
    <property type="component" value="Unassembled WGS sequence"/>
</dbReference>
<keyword evidence="2" id="KW-1185">Reference proteome</keyword>